<evidence type="ECO:0000313" key="3">
    <source>
        <dbReference type="Proteomes" id="UP000321720"/>
    </source>
</evidence>
<reference evidence="2 3" key="1">
    <citation type="submission" date="2019-07" db="EMBL/GenBank/DDBJ databases">
        <title>Whole genome shotgun sequence of Cellulomonas composti NBRC 100758.</title>
        <authorList>
            <person name="Hosoyama A."/>
            <person name="Uohara A."/>
            <person name="Ohji S."/>
            <person name="Ichikawa N."/>
        </authorList>
    </citation>
    <scope>NUCLEOTIDE SEQUENCE [LARGE SCALE GENOMIC DNA]</scope>
    <source>
        <strain evidence="2 3">NBRC 100758</strain>
    </source>
</reference>
<name>A0A511J6S6_9CELL</name>
<evidence type="ECO:0000256" key="1">
    <source>
        <dbReference type="SAM" id="MobiDB-lite"/>
    </source>
</evidence>
<feature type="region of interest" description="Disordered" evidence="1">
    <location>
        <begin position="1"/>
        <end position="74"/>
    </location>
</feature>
<dbReference type="EMBL" id="BJWG01000001">
    <property type="protein sequence ID" value="GEL93684.1"/>
    <property type="molecule type" value="Genomic_DNA"/>
</dbReference>
<dbReference type="AlphaFoldDB" id="A0A511J6S6"/>
<gene>
    <name evidence="2" type="ORF">CCO02nite_03420</name>
</gene>
<accession>A0A511J6S6</accession>
<proteinExistence type="predicted"/>
<feature type="compositionally biased region" description="Low complexity" evidence="1">
    <location>
        <begin position="61"/>
        <end position="74"/>
    </location>
</feature>
<sequence length="74" mass="6968">MSDALDTFRPPSDPTSVGTSAPSLGYATDPSGQALATNPAGAPGGSSGTTDAADRVRAADAADSAEAAGSADAT</sequence>
<comment type="caution">
    <text evidence="2">The sequence shown here is derived from an EMBL/GenBank/DDBJ whole genome shotgun (WGS) entry which is preliminary data.</text>
</comment>
<keyword evidence="3" id="KW-1185">Reference proteome</keyword>
<evidence type="ECO:0000313" key="2">
    <source>
        <dbReference type="EMBL" id="GEL93684.1"/>
    </source>
</evidence>
<organism evidence="2 3">
    <name type="scientific">Cellulomonas composti</name>
    <dbReference type="NCBI Taxonomy" id="266130"/>
    <lineage>
        <taxon>Bacteria</taxon>
        <taxon>Bacillati</taxon>
        <taxon>Actinomycetota</taxon>
        <taxon>Actinomycetes</taxon>
        <taxon>Micrococcales</taxon>
        <taxon>Cellulomonadaceae</taxon>
        <taxon>Cellulomonas</taxon>
    </lineage>
</organism>
<protein>
    <submittedName>
        <fullName evidence="2">Uncharacterized protein</fullName>
    </submittedName>
</protein>
<dbReference type="Proteomes" id="UP000321720">
    <property type="component" value="Unassembled WGS sequence"/>
</dbReference>